<gene>
    <name evidence="2" type="ORF">KC729_16025</name>
</gene>
<dbReference type="AlphaFoldDB" id="A0A956M0R9"/>
<dbReference type="CDD" id="cd04645">
    <property type="entry name" value="LbH_gamma_CA_like"/>
    <property type="match status" value="1"/>
</dbReference>
<dbReference type="InterPro" id="IPR011004">
    <property type="entry name" value="Trimer_LpxA-like_sf"/>
</dbReference>
<accession>A0A956M0R9</accession>
<evidence type="ECO:0000256" key="1">
    <source>
        <dbReference type="SAM" id="MobiDB-lite"/>
    </source>
</evidence>
<dbReference type="SUPFAM" id="SSF51161">
    <property type="entry name" value="Trimeric LpxA-like enzymes"/>
    <property type="match status" value="1"/>
</dbReference>
<protein>
    <submittedName>
        <fullName evidence="2">Gamma carbonic anhydrase family protein</fullName>
    </submittedName>
</protein>
<feature type="region of interest" description="Disordered" evidence="1">
    <location>
        <begin position="1"/>
        <end position="30"/>
    </location>
</feature>
<name>A0A956M0R9_UNCEI</name>
<sequence>MARSLPWTRGPAIPWPSRSRARPRSSCTRSFSRTSSIGWCSRTRSRTERAPTKIARNVSRTTSRVSIRETSASSAFDAGIGAKPVASLLVFQTQTDPEDHRLSSNWVASDARILTYGNLSPKLGARVFIAPGAAVIGDVEIGEESSIWYNAVIRGDIHRIRIGRRSNVQDLCAFHVTGGTHPVSIGDRVTIGHGAVVHGCTMEDGCLIGMGATIMDGAVVGAGALVAAGALVSPGTRIPPRTLAVGSPARVRRELDEAERSQVAEASDLYVGYAAEHVRALGLG</sequence>
<dbReference type="PANTHER" id="PTHR13061">
    <property type="entry name" value="DYNACTIN SUBUNIT P25"/>
    <property type="match status" value="1"/>
</dbReference>
<proteinExistence type="predicted"/>
<dbReference type="InterPro" id="IPR001451">
    <property type="entry name" value="Hexapep"/>
</dbReference>
<evidence type="ECO:0000313" key="2">
    <source>
        <dbReference type="EMBL" id="MCA9729195.1"/>
    </source>
</evidence>
<organism evidence="2 3">
    <name type="scientific">Eiseniibacteriota bacterium</name>
    <dbReference type="NCBI Taxonomy" id="2212470"/>
    <lineage>
        <taxon>Bacteria</taxon>
        <taxon>Candidatus Eiseniibacteriota</taxon>
    </lineage>
</organism>
<evidence type="ECO:0000313" key="3">
    <source>
        <dbReference type="Proteomes" id="UP000697710"/>
    </source>
</evidence>
<dbReference type="EMBL" id="JAGQHR010000604">
    <property type="protein sequence ID" value="MCA9729195.1"/>
    <property type="molecule type" value="Genomic_DNA"/>
</dbReference>
<dbReference type="InterPro" id="IPR047324">
    <property type="entry name" value="LbH_gamma_CA-like"/>
</dbReference>
<dbReference type="PANTHER" id="PTHR13061:SF29">
    <property type="entry name" value="GAMMA CARBONIC ANHYDRASE-LIKE 1, MITOCHONDRIAL-RELATED"/>
    <property type="match status" value="1"/>
</dbReference>
<comment type="caution">
    <text evidence="2">The sequence shown here is derived from an EMBL/GenBank/DDBJ whole genome shotgun (WGS) entry which is preliminary data.</text>
</comment>
<dbReference type="InterPro" id="IPR050484">
    <property type="entry name" value="Transf_Hexapept/Carb_Anhydrase"/>
</dbReference>
<reference evidence="2" key="1">
    <citation type="submission" date="2020-04" db="EMBL/GenBank/DDBJ databases">
        <authorList>
            <person name="Zhang T."/>
        </authorList>
    </citation>
    <scope>NUCLEOTIDE SEQUENCE</scope>
    <source>
        <strain evidence="2">HKST-UBA01</strain>
    </source>
</reference>
<reference evidence="2" key="2">
    <citation type="journal article" date="2021" name="Microbiome">
        <title>Successional dynamics and alternative stable states in a saline activated sludge microbial community over 9 years.</title>
        <authorList>
            <person name="Wang Y."/>
            <person name="Ye J."/>
            <person name="Ju F."/>
            <person name="Liu L."/>
            <person name="Boyd J.A."/>
            <person name="Deng Y."/>
            <person name="Parks D.H."/>
            <person name="Jiang X."/>
            <person name="Yin X."/>
            <person name="Woodcroft B.J."/>
            <person name="Tyson G.W."/>
            <person name="Hugenholtz P."/>
            <person name="Polz M.F."/>
            <person name="Zhang T."/>
        </authorList>
    </citation>
    <scope>NUCLEOTIDE SEQUENCE</scope>
    <source>
        <strain evidence="2">HKST-UBA01</strain>
    </source>
</reference>
<dbReference type="Proteomes" id="UP000697710">
    <property type="component" value="Unassembled WGS sequence"/>
</dbReference>
<dbReference type="Pfam" id="PF00132">
    <property type="entry name" value="Hexapep"/>
    <property type="match status" value="2"/>
</dbReference>
<dbReference type="Gene3D" id="2.160.10.10">
    <property type="entry name" value="Hexapeptide repeat proteins"/>
    <property type="match status" value="1"/>
</dbReference>